<keyword evidence="1" id="KW-0472">Membrane</keyword>
<sequence>MSLSAKEVEKVVATVFGFFFIVACLILAIKYPKPTVFQYNVFSVVLAFSAAGMAIIIPETINVEIPKLVKAGGAMAVLVLIYLFSPAEYITEKPASDDWKEQVVNFHITNNDYDWKLKIKGDGKAVITDNKAIIYFNAVELSYSKESNQQKRVFVNAISTLLKCQKENEFLYSSRSRMYKISQWITLGGVINLNDIEFTIERPDKNTAISKCVIVFDVDLGDGVETGFSDLPVFSALDTFR</sequence>
<dbReference type="OrthoDB" id="9180768at2"/>
<feature type="transmembrane region" description="Helical" evidence="1">
    <location>
        <begin position="12"/>
        <end position="31"/>
    </location>
</feature>
<dbReference type="RefSeq" id="WP_150770752.1">
    <property type="nucleotide sequence ID" value="NZ_CABVIY010000003.1"/>
</dbReference>
<protein>
    <submittedName>
        <fullName evidence="2">Uncharacterized protein</fullName>
    </submittedName>
</protein>
<reference evidence="2 3" key="1">
    <citation type="submission" date="2019-09" db="EMBL/GenBank/DDBJ databases">
        <authorList>
            <person name="Chandra G."/>
            <person name="Truman W A."/>
        </authorList>
    </citation>
    <scope>NUCLEOTIDE SEQUENCE [LARGE SCALE GENOMIC DNA]</scope>
    <source>
        <strain evidence="2">PS918</strain>
    </source>
</reference>
<dbReference type="AlphaFoldDB" id="A0A5E7SGX3"/>
<dbReference type="Proteomes" id="UP000326611">
    <property type="component" value="Unassembled WGS sequence"/>
</dbReference>
<evidence type="ECO:0000256" key="1">
    <source>
        <dbReference type="SAM" id="Phobius"/>
    </source>
</evidence>
<name>A0A5E7SGX3_PSEFL</name>
<dbReference type="PROSITE" id="PS51257">
    <property type="entry name" value="PROKAR_LIPOPROTEIN"/>
    <property type="match status" value="1"/>
</dbReference>
<evidence type="ECO:0000313" key="2">
    <source>
        <dbReference type="EMBL" id="VVP85178.1"/>
    </source>
</evidence>
<keyword evidence="1" id="KW-0812">Transmembrane</keyword>
<feature type="transmembrane region" description="Helical" evidence="1">
    <location>
        <begin position="68"/>
        <end position="85"/>
    </location>
</feature>
<gene>
    <name evidence="2" type="ORF">PS918_02703</name>
</gene>
<accession>A0A5E7SGX3</accession>
<feature type="transmembrane region" description="Helical" evidence="1">
    <location>
        <begin position="37"/>
        <end position="56"/>
    </location>
</feature>
<evidence type="ECO:0000313" key="3">
    <source>
        <dbReference type="Proteomes" id="UP000326611"/>
    </source>
</evidence>
<keyword evidence="1" id="KW-1133">Transmembrane helix</keyword>
<dbReference type="EMBL" id="CABVIY010000003">
    <property type="protein sequence ID" value="VVP85178.1"/>
    <property type="molecule type" value="Genomic_DNA"/>
</dbReference>
<proteinExistence type="predicted"/>
<organism evidence="2 3">
    <name type="scientific">Pseudomonas fluorescens</name>
    <dbReference type="NCBI Taxonomy" id="294"/>
    <lineage>
        <taxon>Bacteria</taxon>
        <taxon>Pseudomonadati</taxon>
        <taxon>Pseudomonadota</taxon>
        <taxon>Gammaproteobacteria</taxon>
        <taxon>Pseudomonadales</taxon>
        <taxon>Pseudomonadaceae</taxon>
        <taxon>Pseudomonas</taxon>
    </lineage>
</organism>